<protein>
    <submittedName>
        <fullName evidence="6">Uncharacterized protein LOC110774288</fullName>
    </submittedName>
</protein>
<dbReference type="AlphaFoldDB" id="A0A6P5U5V5"/>
<dbReference type="InterPro" id="IPR002938">
    <property type="entry name" value="FAD-bd"/>
</dbReference>
<reference evidence="6" key="1">
    <citation type="submission" date="2025-08" db="UniProtKB">
        <authorList>
            <consortium name="RefSeq"/>
        </authorList>
    </citation>
    <scope>IDENTIFICATION</scope>
</reference>
<dbReference type="Proteomes" id="UP000515124">
    <property type="component" value="Unplaced"/>
</dbReference>
<organism evidence="5 6">
    <name type="scientific">Prunus avium</name>
    <name type="common">Cherry</name>
    <name type="synonym">Cerasus avium</name>
    <dbReference type="NCBI Taxonomy" id="42229"/>
    <lineage>
        <taxon>Eukaryota</taxon>
        <taxon>Viridiplantae</taxon>
        <taxon>Streptophyta</taxon>
        <taxon>Embryophyta</taxon>
        <taxon>Tracheophyta</taxon>
        <taxon>Spermatophyta</taxon>
        <taxon>Magnoliopsida</taxon>
        <taxon>eudicotyledons</taxon>
        <taxon>Gunneridae</taxon>
        <taxon>Pentapetalae</taxon>
        <taxon>rosids</taxon>
        <taxon>fabids</taxon>
        <taxon>Rosales</taxon>
        <taxon>Rosaceae</taxon>
        <taxon>Amygdaloideae</taxon>
        <taxon>Amygdaleae</taxon>
        <taxon>Prunus</taxon>
    </lineage>
</organism>
<evidence type="ECO:0000256" key="1">
    <source>
        <dbReference type="ARBA" id="ARBA00023002"/>
    </source>
</evidence>
<evidence type="ECO:0000313" key="6">
    <source>
        <dbReference type="RefSeq" id="XP_021834520.1"/>
    </source>
</evidence>
<feature type="domain" description="FAD-binding" evidence="4">
    <location>
        <begin position="16"/>
        <end position="236"/>
    </location>
</feature>
<dbReference type="PANTHER" id="PTHR45934:SF1">
    <property type="entry name" value="OS04G0423100 PROTEIN"/>
    <property type="match status" value="1"/>
</dbReference>
<dbReference type="SUPFAM" id="SSF51905">
    <property type="entry name" value="FAD/NAD(P)-binding domain"/>
    <property type="match status" value="1"/>
</dbReference>
<evidence type="ECO:0000256" key="3">
    <source>
        <dbReference type="ARBA" id="ARBA00024018"/>
    </source>
</evidence>
<proteinExistence type="inferred from homology"/>
<dbReference type="KEGG" id="pavi:110774288"/>
<dbReference type="InterPro" id="IPR044560">
    <property type="entry name" value="MOase"/>
</dbReference>
<keyword evidence="2" id="KW-0503">Monooxygenase</keyword>
<name>A0A6P5U5V5_PRUAV</name>
<dbReference type="RefSeq" id="XP_021834520.1">
    <property type="nucleotide sequence ID" value="XM_021978828.1"/>
</dbReference>
<evidence type="ECO:0000256" key="2">
    <source>
        <dbReference type="ARBA" id="ARBA00023033"/>
    </source>
</evidence>
<feature type="non-terminal residue" evidence="6">
    <location>
        <position position="1"/>
    </location>
</feature>
<evidence type="ECO:0000313" key="5">
    <source>
        <dbReference type="Proteomes" id="UP000515124"/>
    </source>
</evidence>
<dbReference type="InterPro" id="IPR036188">
    <property type="entry name" value="FAD/NAD-bd_sf"/>
</dbReference>
<dbReference type="GO" id="GO:0071949">
    <property type="term" value="F:FAD binding"/>
    <property type="evidence" value="ECO:0007669"/>
    <property type="project" value="InterPro"/>
</dbReference>
<keyword evidence="1" id="KW-0560">Oxidoreductase</keyword>
<keyword evidence="5" id="KW-1185">Reference proteome</keyword>
<dbReference type="Gene3D" id="3.50.50.60">
    <property type="entry name" value="FAD/NAD(P)-binding domain"/>
    <property type="match status" value="1"/>
</dbReference>
<dbReference type="GO" id="GO:0004497">
    <property type="term" value="F:monooxygenase activity"/>
    <property type="evidence" value="ECO:0007669"/>
    <property type="project" value="UniProtKB-KW"/>
</dbReference>
<dbReference type="Pfam" id="PF01494">
    <property type="entry name" value="FAD_binding_3"/>
    <property type="match status" value="1"/>
</dbReference>
<sequence length="336" mass="37586">TEVSQELRGVHRHVLLESLAEELPKDAFRFSCRISSIVTQPQGSSSIVVLHMEDGTKIKTKALIGCDGVHSVVARWLGLSAPVSSGRWAARGLATFPEGHKFNYEFQQFITADKRAGFVPLNDKELYWFLFCKSTSCEGKDMRGNTELIQREVIESLAGDLPQVFSIIVQHSDLSTVSWAPVVFRFPWDMVFRNVSQGNITVAGDAMHPMIPYLGQNECLALEDAIVLGQQFGDLIIRSKGVLATEVAGALRRYAQQRRWRAAGVMTCSYLSSIEGSGWLRKFLRDMVFNRLLYGGTCNNVIHFDCGKLPCISSNMTELENETNTYHQVPISIEEM</sequence>
<gene>
    <name evidence="6" type="primary">LOC110774288</name>
</gene>
<dbReference type="GeneID" id="110774288"/>
<evidence type="ECO:0000259" key="4">
    <source>
        <dbReference type="Pfam" id="PF01494"/>
    </source>
</evidence>
<comment type="similarity">
    <text evidence="3">Belongs to the 3-hydroxybenzoate 6-hydroxylase family.</text>
</comment>
<accession>A0A6P5U5V5</accession>
<dbReference type="PANTHER" id="PTHR45934">
    <property type="entry name" value="FAD/NAD(P)-BINDING OXIDOREDUCTASE FAMILY PROTEIN"/>
    <property type="match status" value="1"/>
</dbReference>
<dbReference type="PRINTS" id="PR00420">
    <property type="entry name" value="RNGMNOXGNASE"/>
</dbReference>